<feature type="transmembrane region" description="Helical" evidence="1">
    <location>
        <begin position="293"/>
        <end position="314"/>
    </location>
</feature>
<gene>
    <name evidence="2" type="ORF">Glove_168g189</name>
</gene>
<dbReference type="EMBL" id="PQFF01000158">
    <property type="protein sequence ID" value="RHZ78010.1"/>
    <property type="molecule type" value="Genomic_DNA"/>
</dbReference>
<accession>A0A397IZB1</accession>
<sequence length="327" mass="35874">MNIMCSTTTKRRNMTKCAWPRHIIIVVAVVDKEVEIEVKVVIVIEVVEITVDVFVQTFGHCMKTVDLQRQSWCICNQWNKWFSMTACNGDSFVVFLLTSTTESQTVTSNTIIITDSSTTSSIAIHTTSYTKSITTKATSLRTSLPTTPKSIDTQLNIPSQTTTTVSYFYCGSCNIDTSVNTWTQGSVVTELQPGVFTTITPSTLKTGSNIVLSYKTTIFFSTITKIYRGYTTTFMTTVGLNASSTEVYIPPSTVVIVKKVTAAILFASTKPAATVTVATIVTPVAIPRFLNPFLIGFGTGIGVVVICIAIFVFYKRRKNVLRTTGSR</sequence>
<protein>
    <submittedName>
        <fullName evidence="2">Uncharacterized protein</fullName>
    </submittedName>
</protein>
<comment type="caution">
    <text evidence="2">The sequence shown here is derived from an EMBL/GenBank/DDBJ whole genome shotgun (WGS) entry which is preliminary data.</text>
</comment>
<keyword evidence="1" id="KW-0472">Membrane</keyword>
<keyword evidence="1" id="KW-1133">Transmembrane helix</keyword>
<keyword evidence="3" id="KW-1185">Reference proteome</keyword>
<reference evidence="2 3" key="1">
    <citation type="submission" date="2018-08" db="EMBL/GenBank/DDBJ databases">
        <title>Genome and evolution of the arbuscular mycorrhizal fungus Diversispora epigaea (formerly Glomus versiforme) and its bacterial endosymbionts.</title>
        <authorList>
            <person name="Sun X."/>
            <person name="Fei Z."/>
            <person name="Harrison M."/>
        </authorList>
    </citation>
    <scope>NUCLEOTIDE SEQUENCE [LARGE SCALE GENOMIC DNA]</scope>
    <source>
        <strain evidence="2 3">IT104</strain>
    </source>
</reference>
<keyword evidence="1" id="KW-0812">Transmembrane</keyword>
<organism evidence="2 3">
    <name type="scientific">Diversispora epigaea</name>
    <dbReference type="NCBI Taxonomy" id="1348612"/>
    <lineage>
        <taxon>Eukaryota</taxon>
        <taxon>Fungi</taxon>
        <taxon>Fungi incertae sedis</taxon>
        <taxon>Mucoromycota</taxon>
        <taxon>Glomeromycotina</taxon>
        <taxon>Glomeromycetes</taxon>
        <taxon>Diversisporales</taxon>
        <taxon>Diversisporaceae</taxon>
        <taxon>Diversispora</taxon>
    </lineage>
</organism>
<dbReference type="AlphaFoldDB" id="A0A397IZB1"/>
<proteinExistence type="predicted"/>
<dbReference type="Proteomes" id="UP000266861">
    <property type="component" value="Unassembled WGS sequence"/>
</dbReference>
<evidence type="ECO:0000313" key="2">
    <source>
        <dbReference type="EMBL" id="RHZ78010.1"/>
    </source>
</evidence>
<name>A0A397IZB1_9GLOM</name>
<evidence type="ECO:0000256" key="1">
    <source>
        <dbReference type="SAM" id="Phobius"/>
    </source>
</evidence>
<evidence type="ECO:0000313" key="3">
    <source>
        <dbReference type="Proteomes" id="UP000266861"/>
    </source>
</evidence>